<dbReference type="AlphaFoldDB" id="A0A061QQQ6"/>
<dbReference type="InterPro" id="IPR037523">
    <property type="entry name" value="VOC_core"/>
</dbReference>
<proteinExistence type="predicted"/>
<dbReference type="SUPFAM" id="SSF54593">
    <property type="entry name" value="Glyoxalase/Bleomycin resistance protein/Dihydroxybiphenyl dioxygenase"/>
    <property type="match status" value="1"/>
</dbReference>
<dbReference type="InterPro" id="IPR004360">
    <property type="entry name" value="Glyas_Fos-R_dOase_dom"/>
</dbReference>
<dbReference type="PANTHER" id="PTHR39434">
    <property type="match status" value="1"/>
</dbReference>
<dbReference type="PROSITE" id="PS51819">
    <property type="entry name" value="VOC"/>
    <property type="match status" value="1"/>
</dbReference>
<organism evidence="2">
    <name type="scientific">Tetraselmis sp. GSL018</name>
    <dbReference type="NCBI Taxonomy" id="582737"/>
    <lineage>
        <taxon>Eukaryota</taxon>
        <taxon>Viridiplantae</taxon>
        <taxon>Chlorophyta</taxon>
        <taxon>core chlorophytes</taxon>
        <taxon>Chlorodendrophyceae</taxon>
        <taxon>Chlorodendrales</taxon>
        <taxon>Chlorodendraceae</taxon>
        <taxon>Tetraselmis</taxon>
    </lineage>
</organism>
<protein>
    <recommendedName>
        <fullName evidence="1">VOC domain-containing protein</fullName>
    </recommendedName>
</protein>
<dbReference type="PANTHER" id="PTHR39434:SF1">
    <property type="entry name" value="VOC DOMAIN-CONTAINING PROTEIN"/>
    <property type="match status" value="1"/>
</dbReference>
<sequence>MSHICPSFDVSRRMGSSVSVDKAFRKQKHIRLSASRRTRKVSLRTVSGSSNDIRGNPVFHLAFPVNDLEEARDFYGKKLKLPEGRSSASWVDFNLYGHQIVCHVIPNYNAASSQNSVDGDPVPVPHFGLAMSEVQFQELAQRARKAGVPFCVEPHLRFVGEPGEQWTMFFKDPSGNALEFKAMTRPENLFARQ</sequence>
<dbReference type="EMBL" id="GBEZ01026549">
    <property type="protein sequence ID" value="JAC60671.1"/>
    <property type="molecule type" value="Transcribed_RNA"/>
</dbReference>
<dbReference type="InterPro" id="IPR029068">
    <property type="entry name" value="Glyas_Bleomycin-R_OHBP_Dase"/>
</dbReference>
<evidence type="ECO:0000259" key="1">
    <source>
        <dbReference type="PROSITE" id="PS51819"/>
    </source>
</evidence>
<dbReference type="CDD" id="cd08357">
    <property type="entry name" value="VOC_like"/>
    <property type="match status" value="1"/>
</dbReference>
<reference evidence="2" key="1">
    <citation type="submission" date="2014-05" db="EMBL/GenBank/DDBJ databases">
        <title>The transcriptome of the halophilic microalga Tetraselmis sp. GSL018 isolated from the Great Salt Lake, Utah.</title>
        <authorList>
            <person name="Jinkerson R.E."/>
            <person name="D'Adamo S."/>
            <person name="Posewitz M.C."/>
        </authorList>
    </citation>
    <scope>NUCLEOTIDE SEQUENCE</scope>
    <source>
        <strain evidence="2">GSL018</strain>
    </source>
</reference>
<dbReference type="Gene3D" id="3.10.180.10">
    <property type="entry name" value="2,3-Dihydroxybiphenyl 1,2-Dioxygenase, domain 1"/>
    <property type="match status" value="1"/>
</dbReference>
<dbReference type="Pfam" id="PF00903">
    <property type="entry name" value="Glyoxalase"/>
    <property type="match status" value="1"/>
</dbReference>
<name>A0A061QQQ6_9CHLO</name>
<accession>A0A061QQQ6</accession>
<evidence type="ECO:0000313" key="2">
    <source>
        <dbReference type="EMBL" id="JAC60671.1"/>
    </source>
</evidence>
<feature type="domain" description="VOC" evidence="1">
    <location>
        <begin position="57"/>
        <end position="183"/>
    </location>
</feature>
<gene>
    <name evidence="2" type="ORF">TSPGSL018_28340</name>
</gene>